<evidence type="ECO:0000256" key="2">
    <source>
        <dbReference type="ARBA" id="ARBA00023002"/>
    </source>
</evidence>
<protein>
    <submittedName>
        <fullName evidence="4">Short-chain dehydrogenase reductase SDR</fullName>
    </submittedName>
</protein>
<dbReference type="Pfam" id="PF00106">
    <property type="entry name" value="adh_short"/>
    <property type="match status" value="1"/>
</dbReference>
<name>A0A0R2A1B7_9LACO</name>
<dbReference type="STRING" id="1423813.FC26_GL000787"/>
<dbReference type="EMBL" id="AYYY01000066">
    <property type="protein sequence ID" value="KRM60357.1"/>
    <property type="molecule type" value="Genomic_DNA"/>
</dbReference>
<dbReference type="AlphaFoldDB" id="A0A0R2A1B7"/>
<dbReference type="PRINTS" id="PR00080">
    <property type="entry name" value="SDRFAMILY"/>
</dbReference>
<dbReference type="Proteomes" id="UP000051733">
    <property type="component" value="Unassembled WGS sequence"/>
</dbReference>
<sequence length="240" mass="25577">MKKVALVTGANRGIGYEITRQLAQHGYQVVMACRNVAQGTAAKQTLVDAGIEATLLDVMAIDLNDLASIEAAGQLVATQYPDLELLVNNAGIAGDMAKRALETTTAEIQTTLDVNLMGTFNLIKALVPTLRHNNGQIANLTGPASATVFYHPLAYSVSKYALNGLIQLMAADFIQHEEPLSIYGIFPGGVSTDINHHMQGPFMKTVEVAGQLVVDLLLDGQEHNGEILAPDGTVISQVQQ</sequence>
<dbReference type="PRINTS" id="PR00081">
    <property type="entry name" value="GDHRDH"/>
</dbReference>
<organism evidence="4 5">
    <name type="scientific">Paucilactobacillus vaccinostercus DSM 20634</name>
    <dbReference type="NCBI Taxonomy" id="1423813"/>
    <lineage>
        <taxon>Bacteria</taxon>
        <taxon>Bacillati</taxon>
        <taxon>Bacillota</taxon>
        <taxon>Bacilli</taxon>
        <taxon>Lactobacillales</taxon>
        <taxon>Lactobacillaceae</taxon>
        <taxon>Paucilactobacillus</taxon>
    </lineage>
</organism>
<dbReference type="PANTHER" id="PTHR43669">
    <property type="entry name" value="5-KETO-D-GLUCONATE 5-REDUCTASE"/>
    <property type="match status" value="1"/>
</dbReference>
<keyword evidence="5" id="KW-1185">Reference proteome</keyword>
<evidence type="ECO:0000313" key="5">
    <source>
        <dbReference type="Proteomes" id="UP000051733"/>
    </source>
</evidence>
<dbReference type="InterPro" id="IPR002347">
    <property type="entry name" value="SDR_fam"/>
</dbReference>
<dbReference type="InterPro" id="IPR036291">
    <property type="entry name" value="NAD(P)-bd_dom_sf"/>
</dbReference>
<dbReference type="RefSeq" id="WP_057781136.1">
    <property type="nucleotide sequence ID" value="NZ_AYYY01000066.1"/>
</dbReference>
<accession>A0A0R2A1B7</accession>
<proteinExistence type="inferred from homology"/>
<evidence type="ECO:0000256" key="1">
    <source>
        <dbReference type="ARBA" id="ARBA00006484"/>
    </source>
</evidence>
<dbReference type="PROSITE" id="PS51257">
    <property type="entry name" value="PROKAR_LIPOPROTEIN"/>
    <property type="match status" value="1"/>
</dbReference>
<dbReference type="Gene3D" id="3.40.50.720">
    <property type="entry name" value="NAD(P)-binding Rossmann-like Domain"/>
    <property type="match status" value="1"/>
</dbReference>
<evidence type="ECO:0000313" key="4">
    <source>
        <dbReference type="EMBL" id="KRM60357.1"/>
    </source>
</evidence>
<comment type="caution">
    <text evidence="4">The sequence shown here is derived from an EMBL/GenBank/DDBJ whole genome shotgun (WGS) entry which is preliminary data.</text>
</comment>
<gene>
    <name evidence="4" type="ORF">FC26_GL000787</name>
</gene>
<dbReference type="SUPFAM" id="SSF51735">
    <property type="entry name" value="NAD(P)-binding Rossmann-fold domains"/>
    <property type="match status" value="1"/>
</dbReference>
<comment type="similarity">
    <text evidence="1 3">Belongs to the short-chain dehydrogenases/reductases (SDR) family.</text>
</comment>
<dbReference type="PANTHER" id="PTHR43669:SF3">
    <property type="entry name" value="ALCOHOL DEHYDROGENASE, PUTATIVE (AFU_ORTHOLOGUE AFUA_3G03445)-RELATED"/>
    <property type="match status" value="1"/>
</dbReference>
<dbReference type="PATRIC" id="fig|1423813.3.peg.797"/>
<evidence type="ECO:0000256" key="3">
    <source>
        <dbReference type="RuleBase" id="RU000363"/>
    </source>
</evidence>
<dbReference type="OrthoDB" id="5786478at2"/>
<reference evidence="4 5" key="1">
    <citation type="journal article" date="2015" name="Genome Announc.">
        <title>Expanding the biotechnology potential of lactobacilli through comparative genomics of 213 strains and associated genera.</title>
        <authorList>
            <person name="Sun Z."/>
            <person name="Harris H.M."/>
            <person name="McCann A."/>
            <person name="Guo C."/>
            <person name="Argimon S."/>
            <person name="Zhang W."/>
            <person name="Yang X."/>
            <person name="Jeffery I.B."/>
            <person name="Cooney J.C."/>
            <person name="Kagawa T.F."/>
            <person name="Liu W."/>
            <person name="Song Y."/>
            <person name="Salvetti E."/>
            <person name="Wrobel A."/>
            <person name="Rasinkangas P."/>
            <person name="Parkhill J."/>
            <person name="Rea M.C."/>
            <person name="O'Sullivan O."/>
            <person name="Ritari J."/>
            <person name="Douillard F.P."/>
            <person name="Paul Ross R."/>
            <person name="Yang R."/>
            <person name="Briner A.E."/>
            <person name="Felis G.E."/>
            <person name="de Vos W.M."/>
            <person name="Barrangou R."/>
            <person name="Klaenhammer T.R."/>
            <person name="Caufield P.W."/>
            <person name="Cui Y."/>
            <person name="Zhang H."/>
            <person name="O'Toole P.W."/>
        </authorList>
    </citation>
    <scope>NUCLEOTIDE SEQUENCE [LARGE SCALE GENOMIC DNA]</scope>
    <source>
        <strain evidence="4 5">DSM 20634</strain>
    </source>
</reference>
<keyword evidence="2" id="KW-0560">Oxidoreductase</keyword>
<dbReference type="GO" id="GO:0016491">
    <property type="term" value="F:oxidoreductase activity"/>
    <property type="evidence" value="ECO:0007669"/>
    <property type="project" value="UniProtKB-KW"/>
</dbReference>